<comment type="caution">
    <text evidence="3">The sequence shown here is derived from an EMBL/GenBank/DDBJ whole genome shotgun (WGS) entry which is preliminary data.</text>
</comment>
<evidence type="ECO:0000313" key="3">
    <source>
        <dbReference type="EMBL" id="PZO36858.1"/>
    </source>
</evidence>
<keyword evidence="1" id="KW-0723">Serine/threonine-protein kinase</keyword>
<keyword evidence="1" id="KW-0418">Kinase</keyword>
<evidence type="ECO:0000259" key="2">
    <source>
        <dbReference type="Pfam" id="PF13581"/>
    </source>
</evidence>
<dbReference type="Gene3D" id="3.30.565.10">
    <property type="entry name" value="Histidine kinase-like ATPase, C-terminal domain"/>
    <property type="match status" value="1"/>
</dbReference>
<dbReference type="SUPFAM" id="SSF55874">
    <property type="entry name" value="ATPase domain of HSP90 chaperone/DNA topoisomerase II/histidine kinase"/>
    <property type="match status" value="1"/>
</dbReference>
<dbReference type="CDD" id="cd16936">
    <property type="entry name" value="HATPase_RsbW-like"/>
    <property type="match status" value="1"/>
</dbReference>
<organism evidence="3 4">
    <name type="scientific">Pseudanabaena frigida</name>
    <dbReference type="NCBI Taxonomy" id="945775"/>
    <lineage>
        <taxon>Bacteria</taxon>
        <taxon>Bacillati</taxon>
        <taxon>Cyanobacteriota</taxon>
        <taxon>Cyanophyceae</taxon>
        <taxon>Pseudanabaenales</taxon>
        <taxon>Pseudanabaenaceae</taxon>
        <taxon>Pseudanabaena</taxon>
    </lineage>
</organism>
<dbReference type="AlphaFoldDB" id="A0A2W4Y094"/>
<keyword evidence="1" id="KW-0808">Transferase</keyword>
<dbReference type="GO" id="GO:0004674">
    <property type="term" value="F:protein serine/threonine kinase activity"/>
    <property type="evidence" value="ECO:0007669"/>
    <property type="project" value="UniProtKB-KW"/>
</dbReference>
<accession>A0A2W4Y094</accession>
<dbReference type="InterPro" id="IPR050267">
    <property type="entry name" value="Anti-sigma-factor_SerPK"/>
</dbReference>
<keyword evidence="3" id="KW-0067">ATP-binding</keyword>
<feature type="domain" description="Histidine kinase/HSP90-like ATPase" evidence="2">
    <location>
        <begin position="25"/>
        <end position="136"/>
    </location>
</feature>
<proteinExistence type="predicted"/>
<gene>
    <name evidence="3" type="ORF">DCF19_20205</name>
</gene>
<name>A0A2W4Y094_9CYAN</name>
<dbReference type="Pfam" id="PF13581">
    <property type="entry name" value="HATPase_c_2"/>
    <property type="match status" value="1"/>
</dbReference>
<sequence>MSEKPLKLRISIPPVEGIEDIPIAAVEVLATKMGFSPNAVQDVVQALTEALVNAVLYSTSDLDVEVVVFAANTSLTVEVHDRGSGFDVDSVPPPDFDLISEIGVKNGGFGIHMIKALVDKVEIESTDQGTTVRMSKFLSIPKPILQS</sequence>
<evidence type="ECO:0000256" key="1">
    <source>
        <dbReference type="ARBA" id="ARBA00022527"/>
    </source>
</evidence>
<evidence type="ECO:0000313" key="4">
    <source>
        <dbReference type="Proteomes" id="UP000249467"/>
    </source>
</evidence>
<protein>
    <submittedName>
        <fullName evidence="3">ATP-binding protein</fullName>
    </submittedName>
</protein>
<reference evidence="3 4" key="2">
    <citation type="submission" date="2018-06" db="EMBL/GenBank/DDBJ databases">
        <title>Metagenomic assembly of (sub)arctic Cyanobacteria and their associated microbiome from non-axenic cultures.</title>
        <authorList>
            <person name="Baurain D."/>
        </authorList>
    </citation>
    <scope>NUCLEOTIDE SEQUENCE [LARGE SCALE GENOMIC DNA]</scope>
    <source>
        <strain evidence="3">ULC066bin1</strain>
    </source>
</reference>
<dbReference type="Proteomes" id="UP000249467">
    <property type="component" value="Unassembled WGS sequence"/>
</dbReference>
<reference evidence="3 4" key="1">
    <citation type="submission" date="2018-04" db="EMBL/GenBank/DDBJ databases">
        <authorList>
            <person name="Go L.Y."/>
            <person name="Mitchell J.A."/>
        </authorList>
    </citation>
    <scope>NUCLEOTIDE SEQUENCE [LARGE SCALE GENOMIC DNA]</scope>
    <source>
        <strain evidence="3">ULC066bin1</strain>
    </source>
</reference>
<dbReference type="PANTHER" id="PTHR35526:SF3">
    <property type="entry name" value="ANTI-SIGMA-F FACTOR RSBW"/>
    <property type="match status" value="1"/>
</dbReference>
<dbReference type="GO" id="GO:0005524">
    <property type="term" value="F:ATP binding"/>
    <property type="evidence" value="ECO:0007669"/>
    <property type="project" value="UniProtKB-KW"/>
</dbReference>
<dbReference type="InterPro" id="IPR036890">
    <property type="entry name" value="HATPase_C_sf"/>
</dbReference>
<keyword evidence="3" id="KW-0547">Nucleotide-binding</keyword>
<dbReference type="PANTHER" id="PTHR35526">
    <property type="entry name" value="ANTI-SIGMA-F FACTOR RSBW-RELATED"/>
    <property type="match status" value="1"/>
</dbReference>
<dbReference type="InterPro" id="IPR003594">
    <property type="entry name" value="HATPase_dom"/>
</dbReference>
<dbReference type="EMBL" id="QBML01000036">
    <property type="protein sequence ID" value="PZO36858.1"/>
    <property type="molecule type" value="Genomic_DNA"/>
</dbReference>